<proteinExistence type="predicted"/>
<keyword evidence="2" id="KW-1185">Reference proteome</keyword>
<evidence type="ECO:0000313" key="1">
    <source>
        <dbReference type="EnsemblMetazoa" id="GAUT046628-PA"/>
    </source>
</evidence>
<protein>
    <submittedName>
        <fullName evidence="1">Uncharacterized protein</fullName>
    </submittedName>
</protein>
<dbReference type="AlphaFoldDB" id="A0A1A9VT40"/>
<name>A0A1A9VT40_GLOAU</name>
<dbReference type="Proteomes" id="UP000078200">
    <property type="component" value="Unassembled WGS sequence"/>
</dbReference>
<dbReference type="EnsemblMetazoa" id="GAUT046628-RA">
    <property type="protein sequence ID" value="GAUT046628-PA"/>
    <property type="gene ID" value="GAUT046628"/>
</dbReference>
<sequence length="111" mass="12935">MRRKQLFPVDGDALEVREDAVLALLRRTLSGDLLVLSESSLFREKIFFEITNYGNVDKAIFQTLYRIYDRQPDICKFFFRVKIKSAKKKFSYGPTLDGFAHESIEIFSTLT</sequence>
<organism evidence="1 2">
    <name type="scientific">Glossina austeni</name>
    <name type="common">Savannah tsetse fly</name>
    <dbReference type="NCBI Taxonomy" id="7395"/>
    <lineage>
        <taxon>Eukaryota</taxon>
        <taxon>Metazoa</taxon>
        <taxon>Ecdysozoa</taxon>
        <taxon>Arthropoda</taxon>
        <taxon>Hexapoda</taxon>
        <taxon>Insecta</taxon>
        <taxon>Pterygota</taxon>
        <taxon>Neoptera</taxon>
        <taxon>Endopterygota</taxon>
        <taxon>Diptera</taxon>
        <taxon>Brachycera</taxon>
        <taxon>Muscomorpha</taxon>
        <taxon>Hippoboscoidea</taxon>
        <taxon>Glossinidae</taxon>
        <taxon>Glossina</taxon>
    </lineage>
</organism>
<evidence type="ECO:0000313" key="2">
    <source>
        <dbReference type="Proteomes" id="UP000078200"/>
    </source>
</evidence>
<reference evidence="1" key="1">
    <citation type="submission" date="2020-05" db="UniProtKB">
        <authorList>
            <consortium name="EnsemblMetazoa"/>
        </authorList>
    </citation>
    <scope>IDENTIFICATION</scope>
    <source>
        <strain evidence="1">TTRI</strain>
    </source>
</reference>
<accession>A0A1A9VT40</accession>
<dbReference type="VEuPathDB" id="VectorBase:GAUT046628"/>